<evidence type="ECO:0000313" key="2">
    <source>
        <dbReference type="Proteomes" id="UP000438429"/>
    </source>
</evidence>
<accession>A0A6A4S5H0</accession>
<dbReference type="AlphaFoldDB" id="A0A6A4S5H0"/>
<organism evidence="1 2">
    <name type="scientific">Scophthalmus maximus</name>
    <name type="common">Turbot</name>
    <name type="synonym">Psetta maxima</name>
    <dbReference type="NCBI Taxonomy" id="52904"/>
    <lineage>
        <taxon>Eukaryota</taxon>
        <taxon>Metazoa</taxon>
        <taxon>Chordata</taxon>
        <taxon>Craniata</taxon>
        <taxon>Vertebrata</taxon>
        <taxon>Euteleostomi</taxon>
        <taxon>Actinopterygii</taxon>
        <taxon>Neopterygii</taxon>
        <taxon>Teleostei</taxon>
        <taxon>Neoteleostei</taxon>
        <taxon>Acanthomorphata</taxon>
        <taxon>Carangaria</taxon>
        <taxon>Pleuronectiformes</taxon>
        <taxon>Pleuronectoidei</taxon>
        <taxon>Scophthalmidae</taxon>
        <taxon>Scophthalmus</taxon>
    </lineage>
</organism>
<name>A0A6A4S5H0_SCOMX</name>
<sequence length="233" mass="26654">MRNSTCSLTKRQRNGIKLYRSMRINNATIQQDPPTHELHFEEQWLMEEITFDNRFKFTRQSSESVPDSSSSGGGGGGVGLLDSMFPCSILRKRIQNVTSFRVRRPGNRAEGDHAKEIYDVAFRALDVKGLKTRRHWRFDVRSITHQRPLNTNTTLPPSGQSRVTTHLGRPYGISQHLQPNTKAAMLALYTATDRAVLKTLSNLWSAAFFFFRRLQPPHLVAYPGRKEKCKPQL</sequence>
<dbReference type="Proteomes" id="UP000438429">
    <property type="component" value="Unassembled WGS sequence"/>
</dbReference>
<evidence type="ECO:0000313" key="1">
    <source>
        <dbReference type="EMBL" id="KAF0027799.1"/>
    </source>
</evidence>
<reference evidence="1 2" key="1">
    <citation type="submission" date="2019-06" db="EMBL/GenBank/DDBJ databases">
        <title>Draft genomes of female and male turbot (Scophthalmus maximus).</title>
        <authorList>
            <person name="Xu H."/>
            <person name="Xu X.-W."/>
            <person name="Shao C."/>
            <person name="Chen S."/>
        </authorList>
    </citation>
    <scope>NUCLEOTIDE SEQUENCE [LARGE SCALE GENOMIC DNA]</scope>
    <source>
        <strain evidence="1">Ysfricsl-2016a</strain>
        <tissue evidence="1">Blood</tissue>
    </source>
</reference>
<protein>
    <submittedName>
        <fullName evidence="1">Uncharacterized protein</fullName>
    </submittedName>
</protein>
<proteinExistence type="predicted"/>
<comment type="caution">
    <text evidence="1">The sequence shown here is derived from an EMBL/GenBank/DDBJ whole genome shotgun (WGS) entry which is preliminary data.</text>
</comment>
<gene>
    <name evidence="1" type="ORF">F2P81_020540</name>
</gene>
<dbReference type="EMBL" id="VEVO01000018">
    <property type="protein sequence ID" value="KAF0027799.1"/>
    <property type="molecule type" value="Genomic_DNA"/>
</dbReference>